<dbReference type="OMA" id="VAYKCFN"/>
<feature type="transmembrane region" description="Helical" evidence="4">
    <location>
        <begin position="218"/>
        <end position="239"/>
    </location>
</feature>
<organism evidence="5 6">
    <name type="scientific">Penicillium patulum</name>
    <name type="common">Penicillium griseofulvum</name>
    <dbReference type="NCBI Taxonomy" id="5078"/>
    <lineage>
        <taxon>Eukaryota</taxon>
        <taxon>Fungi</taxon>
        <taxon>Dikarya</taxon>
        <taxon>Ascomycota</taxon>
        <taxon>Pezizomycotina</taxon>
        <taxon>Eurotiomycetes</taxon>
        <taxon>Eurotiomycetidae</taxon>
        <taxon>Eurotiales</taxon>
        <taxon>Aspergillaceae</taxon>
        <taxon>Penicillium</taxon>
    </lineage>
</organism>
<comment type="subcellular location">
    <subcellularLocation>
        <location evidence="1">Membrane</location>
        <topology evidence="1">Multi-pass membrane protein</topology>
    </subcellularLocation>
</comment>
<keyword evidence="4" id="KW-0812">Transmembrane</keyword>
<feature type="transmembrane region" description="Helical" evidence="4">
    <location>
        <begin position="292"/>
        <end position="314"/>
    </location>
</feature>
<evidence type="ECO:0000313" key="5">
    <source>
        <dbReference type="EMBL" id="KXG53869.1"/>
    </source>
</evidence>
<dbReference type="Pfam" id="PF07690">
    <property type="entry name" value="MFS_1"/>
    <property type="match status" value="1"/>
</dbReference>
<dbReference type="GO" id="GO:0016020">
    <property type="term" value="C:membrane"/>
    <property type="evidence" value="ECO:0007669"/>
    <property type="project" value="UniProtKB-SubCell"/>
</dbReference>
<dbReference type="Gene3D" id="1.20.1250.20">
    <property type="entry name" value="MFS general substrate transporter like domains"/>
    <property type="match status" value="2"/>
</dbReference>
<dbReference type="SUPFAM" id="SSF103473">
    <property type="entry name" value="MFS general substrate transporter"/>
    <property type="match status" value="1"/>
</dbReference>
<gene>
    <name evidence="5" type="ORF">PGRI_009190</name>
</gene>
<comment type="caution">
    <text evidence="5">The sequence shown here is derived from an EMBL/GenBank/DDBJ whole genome shotgun (WGS) entry which is preliminary data.</text>
</comment>
<accession>A0A135LY19</accession>
<feature type="transmembrane region" description="Helical" evidence="4">
    <location>
        <begin position="190"/>
        <end position="212"/>
    </location>
</feature>
<protein>
    <submittedName>
        <fullName evidence="5">Major facilitator superfamily domain, general substrate transporter</fullName>
    </submittedName>
</protein>
<dbReference type="InterPro" id="IPR029062">
    <property type="entry name" value="Class_I_gatase-like"/>
</dbReference>
<evidence type="ECO:0000313" key="6">
    <source>
        <dbReference type="Proteomes" id="UP000070168"/>
    </source>
</evidence>
<feature type="compositionally biased region" description="Low complexity" evidence="3">
    <location>
        <begin position="11"/>
        <end position="37"/>
    </location>
</feature>
<evidence type="ECO:0000256" key="2">
    <source>
        <dbReference type="ARBA" id="ARBA00006727"/>
    </source>
</evidence>
<dbReference type="RefSeq" id="XP_040652404.1">
    <property type="nucleotide sequence ID" value="XM_040788632.1"/>
</dbReference>
<dbReference type="GeneID" id="63703932"/>
<dbReference type="PANTHER" id="PTHR11360:SF130">
    <property type="entry name" value="MAJOR FACILITATOR SUPERFAMILY (MFS) PROFILE DOMAIN-CONTAINING PROTEIN-RELATED"/>
    <property type="match status" value="1"/>
</dbReference>
<keyword evidence="4" id="KW-0472">Membrane</keyword>
<dbReference type="GO" id="GO:0022857">
    <property type="term" value="F:transmembrane transporter activity"/>
    <property type="evidence" value="ECO:0007669"/>
    <property type="project" value="InterPro"/>
</dbReference>
<feature type="transmembrane region" description="Helical" evidence="4">
    <location>
        <begin position="103"/>
        <end position="122"/>
    </location>
</feature>
<dbReference type="InterPro" id="IPR050327">
    <property type="entry name" value="Proton-linked_MCT"/>
</dbReference>
<dbReference type="AlphaFoldDB" id="A0A135LY19"/>
<feature type="transmembrane region" description="Helical" evidence="4">
    <location>
        <begin position="134"/>
        <end position="153"/>
    </location>
</feature>
<feature type="transmembrane region" description="Helical" evidence="4">
    <location>
        <begin position="265"/>
        <end position="286"/>
    </location>
</feature>
<feature type="transmembrane region" description="Helical" evidence="4">
    <location>
        <begin position="159"/>
        <end position="183"/>
    </location>
</feature>
<dbReference type="InterPro" id="IPR036259">
    <property type="entry name" value="MFS_trans_sf"/>
</dbReference>
<comment type="similarity">
    <text evidence="2">Belongs to the major facilitator superfamily. Monocarboxylate porter (TC 2.A.1.13) family.</text>
</comment>
<dbReference type="InterPro" id="IPR011701">
    <property type="entry name" value="MFS"/>
</dbReference>
<dbReference type="SUPFAM" id="SSF52317">
    <property type="entry name" value="Class I glutamine amidotransferase-like"/>
    <property type="match status" value="1"/>
</dbReference>
<keyword evidence="4" id="KW-1133">Transmembrane helix</keyword>
<feature type="transmembrane region" description="Helical" evidence="4">
    <location>
        <begin position="61"/>
        <end position="83"/>
    </location>
</feature>
<dbReference type="OrthoDB" id="6499973at2759"/>
<evidence type="ECO:0000256" key="1">
    <source>
        <dbReference type="ARBA" id="ARBA00004141"/>
    </source>
</evidence>
<feature type="compositionally biased region" description="Polar residues" evidence="3">
    <location>
        <begin position="1"/>
        <end position="10"/>
    </location>
</feature>
<feature type="compositionally biased region" description="Basic and acidic residues" evidence="3">
    <location>
        <begin position="45"/>
        <end position="55"/>
    </location>
</feature>
<evidence type="ECO:0000256" key="3">
    <source>
        <dbReference type="SAM" id="MobiDB-lite"/>
    </source>
</evidence>
<dbReference type="Gene3D" id="3.40.50.880">
    <property type="match status" value="1"/>
</dbReference>
<dbReference type="PANTHER" id="PTHR11360">
    <property type="entry name" value="MONOCARBOXYLATE TRANSPORTER"/>
    <property type="match status" value="1"/>
</dbReference>
<dbReference type="Proteomes" id="UP000070168">
    <property type="component" value="Unassembled WGS sequence"/>
</dbReference>
<feature type="transmembrane region" description="Helical" evidence="4">
    <location>
        <begin position="326"/>
        <end position="348"/>
    </location>
</feature>
<name>A0A135LY19_PENPA</name>
<proteinExistence type="inferred from homology"/>
<keyword evidence="6" id="KW-1185">Reference proteome</keyword>
<dbReference type="EMBL" id="LHQR01000014">
    <property type="protein sequence ID" value="KXG53869.1"/>
    <property type="molecule type" value="Genomic_DNA"/>
</dbReference>
<evidence type="ECO:0000256" key="4">
    <source>
        <dbReference type="SAM" id="Phobius"/>
    </source>
</evidence>
<feature type="region of interest" description="Disordered" evidence="3">
    <location>
        <begin position="1"/>
        <end position="57"/>
    </location>
</feature>
<reference evidence="5 6" key="1">
    <citation type="journal article" date="2016" name="BMC Genomics">
        <title>Genome sequencing and secondary metabolism of the postharvest pathogen Penicillium griseofulvum.</title>
        <authorList>
            <person name="Banani H."/>
            <person name="Marcet-Houben M."/>
            <person name="Ballester A.R."/>
            <person name="Abbruscato P."/>
            <person name="Gonzalez-Candelas L."/>
            <person name="Gabaldon T."/>
            <person name="Spadaro D."/>
        </authorList>
    </citation>
    <scope>NUCLEOTIDE SEQUENCE [LARGE SCALE GENOMIC DNA]</scope>
    <source>
        <strain evidence="5 6">PG3</strain>
    </source>
</reference>
<sequence>MGQPNISQSNATGCSTTGTSHSTPPATTYTTLTEESPLFIPPDPRQQDENRKAENNEIPDGGLVAWTQVLTGHLVVFNVWGYITSYGFFQEYYVKTLDVSPANASWIGAVQMFLVHFLATFSGRAMDAGYLRQCITLGCLLQVTGAFATSFGTKLWHFWLAQGIVSGIGHGLVFSPIISLYATYFNSKRVMAVSLASCGAATGGMVFPVVAYKCFNNIGFAWTVRIMAAIILFNSVIIIKFTRSRIIPRRPPPWVDFSAFRERPYLIFSIGSFLIFEGIYFAYIYLRQYAQAHTGFTASDSLLLLILMNGVGVPSRIASAFVADRWLGAVRTCIAVSIPCGIVILGWIGVHTQVGMFIWATVYGLLVNCAQSQLPAANAYFGSKDPEKSGTRVGMITTINSIPLLTGPYIAGQLIALGGGDYLYAQLFGVKKRDQNVTPLYFGMTFLRFLPISRDFSNGVLHKMFLKPLHYHLPLFPGFQLLDVAAPLDILNIRTQYPDTSNITLTVSAATLDPVSVKPIPPAKAQWRFDLPNINTACNQQMLPQCTFNDMISALKAGKVAEDGSGEFKPIDVLIIPGGPGTRLNRIYGTNTSNEIKVSNTQEVQDFLTAVAPYVRHSIITVCTGSHVLSQTGLLDGRQVTTNSARYDDVTSQTSEVRWQRNRRWLRDSVPKDVVPDGLSLLPGIEIWSSAGITAGMDVMLEFISAHYGGIAVGRETAKRMEYRWEREKEASYFL</sequence>